<dbReference type="CDD" id="cd00299">
    <property type="entry name" value="GST_C_family"/>
    <property type="match status" value="1"/>
</dbReference>
<dbReference type="Gene3D" id="1.20.1050.10">
    <property type="match status" value="1"/>
</dbReference>
<dbReference type="InterPro" id="IPR004045">
    <property type="entry name" value="Glutathione_S-Trfase_N"/>
</dbReference>
<dbReference type="InterPro" id="IPR036282">
    <property type="entry name" value="Glutathione-S-Trfase_C_sf"/>
</dbReference>
<name>A0EEK1_PARTE</name>
<dbReference type="GO" id="GO:0005737">
    <property type="term" value="C:cytoplasm"/>
    <property type="evidence" value="ECO:0000318"/>
    <property type="project" value="GO_Central"/>
</dbReference>
<dbReference type="SFLD" id="SFLDG00358">
    <property type="entry name" value="Main_(cytGST)"/>
    <property type="match status" value="1"/>
</dbReference>
<feature type="domain" description="GST N-terminal" evidence="1">
    <location>
        <begin position="4"/>
        <end position="83"/>
    </location>
</feature>
<evidence type="ECO:0000259" key="1">
    <source>
        <dbReference type="PROSITE" id="PS50404"/>
    </source>
</evidence>
<dbReference type="InterPro" id="IPR036249">
    <property type="entry name" value="Thioredoxin-like_sf"/>
</dbReference>
<accession>A0EEK1</accession>
<dbReference type="PROSITE" id="PS50405">
    <property type="entry name" value="GST_CTER"/>
    <property type="match status" value="1"/>
</dbReference>
<dbReference type="PANTHER" id="PTHR43968">
    <property type="match status" value="1"/>
</dbReference>
<dbReference type="PROSITE" id="PS50404">
    <property type="entry name" value="GST_NTER"/>
    <property type="match status" value="1"/>
</dbReference>
<dbReference type="HOGENOM" id="CLU_011226_9_3_1"/>
<dbReference type="SUPFAM" id="SSF47616">
    <property type="entry name" value="GST C-terminal domain-like"/>
    <property type="match status" value="1"/>
</dbReference>
<dbReference type="InterPro" id="IPR040079">
    <property type="entry name" value="Glutathione_S-Trfase"/>
</dbReference>
<keyword evidence="4" id="KW-1185">Reference proteome</keyword>
<dbReference type="InterPro" id="IPR004046">
    <property type="entry name" value="GST_C"/>
</dbReference>
<dbReference type="GeneID" id="5046900"/>
<dbReference type="OMA" id="LALMCHK"/>
<dbReference type="eggNOG" id="KOG0406">
    <property type="taxonomic scope" value="Eukaryota"/>
</dbReference>
<dbReference type="Pfam" id="PF00043">
    <property type="entry name" value="GST_C"/>
    <property type="match status" value="1"/>
</dbReference>
<dbReference type="Proteomes" id="UP000000600">
    <property type="component" value="Unassembled WGS sequence"/>
</dbReference>
<dbReference type="Gene3D" id="3.40.30.10">
    <property type="entry name" value="Glutaredoxin"/>
    <property type="match status" value="1"/>
</dbReference>
<gene>
    <name evidence="3" type="ORF">GSPATT00026064001</name>
</gene>
<evidence type="ECO:0000259" key="2">
    <source>
        <dbReference type="PROSITE" id="PS50405"/>
    </source>
</evidence>
<dbReference type="AlphaFoldDB" id="A0EEK1"/>
<dbReference type="PANTHER" id="PTHR43968:SF6">
    <property type="entry name" value="GLUTATHIONE S-TRANSFERASE OMEGA"/>
    <property type="match status" value="1"/>
</dbReference>
<dbReference type="CDD" id="cd00570">
    <property type="entry name" value="GST_N_family"/>
    <property type="match status" value="1"/>
</dbReference>
<dbReference type="InterPro" id="IPR010987">
    <property type="entry name" value="Glutathione-S-Trfase_C-like"/>
</dbReference>
<dbReference type="Pfam" id="PF13409">
    <property type="entry name" value="GST_N_2"/>
    <property type="match status" value="1"/>
</dbReference>
<sequence length="247" mass="29112">MQKLKHTLVTFKLCPYSMRVLALMCHKNIKFEIKFIEMHCKPEWFVKISPLSKVPILIIGDDIVLFESDAIMEYIDEITLPQIMSSDPIQKALDRGKFEYASELMKNMSIFFFSFDEERFFKYKELVKQNIAQVERWLEDKKYMNGDQISLIDFCFIPIFVNLNAFKPIIQQCELTKNFTKVSNSNIQQFNKYGETILQLPCSKAGKVPDYELLIVEGVEKVNSYLYRLNPCFFKSLKDIHIRQPPK</sequence>
<feature type="domain" description="GST C-terminal" evidence="2">
    <location>
        <begin position="87"/>
        <end position="233"/>
    </location>
</feature>
<dbReference type="EMBL" id="CT868673">
    <property type="protein sequence ID" value="CAK93734.1"/>
    <property type="molecule type" value="Genomic_DNA"/>
</dbReference>
<dbReference type="KEGG" id="ptm:GSPATT00026064001"/>
<dbReference type="RefSeq" id="XP_001461115.1">
    <property type="nucleotide sequence ID" value="XM_001461078.1"/>
</dbReference>
<dbReference type="SUPFAM" id="SSF52833">
    <property type="entry name" value="Thioredoxin-like"/>
    <property type="match status" value="1"/>
</dbReference>
<dbReference type="OrthoDB" id="4951845at2759"/>
<dbReference type="InterPro" id="IPR050983">
    <property type="entry name" value="GST_Omega/HSP26"/>
</dbReference>
<dbReference type="STRING" id="5888.A0EEK1"/>
<evidence type="ECO:0000313" key="3">
    <source>
        <dbReference type="EMBL" id="CAK93734.1"/>
    </source>
</evidence>
<dbReference type="SFLD" id="SFLDS00019">
    <property type="entry name" value="Glutathione_Transferase_(cytos"/>
    <property type="match status" value="1"/>
</dbReference>
<reference evidence="3 4" key="1">
    <citation type="journal article" date="2006" name="Nature">
        <title>Global trends of whole-genome duplications revealed by the ciliate Paramecium tetraurelia.</title>
        <authorList>
            <consortium name="Genoscope"/>
            <person name="Aury J.-M."/>
            <person name="Jaillon O."/>
            <person name="Duret L."/>
            <person name="Noel B."/>
            <person name="Jubin C."/>
            <person name="Porcel B.M."/>
            <person name="Segurens B."/>
            <person name="Daubin V."/>
            <person name="Anthouard V."/>
            <person name="Aiach N."/>
            <person name="Arnaiz O."/>
            <person name="Billaut A."/>
            <person name="Beisson J."/>
            <person name="Blanc I."/>
            <person name="Bouhouche K."/>
            <person name="Camara F."/>
            <person name="Duharcourt S."/>
            <person name="Guigo R."/>
            <person name="Gogendeau D."/>
            <person name="Katinka M."/>
            <person name="Keller A.-M."/>
            <person name="Kissmehl R."/>
            <person name="Klotz C."/>
            <person name="Koll F."/>
            <person name="Le Moue A."/>
            <person name="Lepere C."/>
            <person name="Malinsky S."/>
            <person name="Nowacki M."/>
            <person name="Nowak J.K."/>
            <person name="Plattner H."/>
            <person name="Poulain J."/>
            <person name="Ruiz F."/>
            <person name="Serrano V."/>
            <person name="Zagulski M."/>
            <person name="Dessen P."/>
            <person name="Betermier M."/>
            <person name="Weissenbach J."/>
            <person name="Scarpelli C."/>
            <person name="Schachter V."/>
            <person name="Sperling L."/>
            <person name="Meyer E."/>
            <person name="Cohen J."/>
            <person name="Wincker P."/>
        </authorList>
    </citation>
    <scope>NUCLEOTIDE SEQUENCE [LARGE SCALE GENOMIC DNA]</scope>
    <source>
        <strain evidence="3 4">Stock d4-2</strain>
    </source>
</reference>
<organism evidence="3 4">
    <name type="scientific">Paramecium tetraurelia</name>
    <dbReference type="NCBI Taxonomy" id="5888"/>
    <lineage>
        <taxon>Eukaryota</taxon>
        <taxon>Sar</taxon>
        <taxon>Alveolata</taxon>
        <taxon>Ciliophora</taxon>
        <taxon>Intramacronucleata</taxon>
        <taxon>Oligohymenophorea</taxon>
        <taxon>Peniculida</taxon>
        <taxon>Parameciidae</taxon>
        <taxon>Paramecium</taxon>
    </lineage>
</organism>
<proteinExistence type="predicted"/>
<dbReference type="InParanoid" id="A0EEK1"/>
<evidence type="ECO:0000313" key="4">
    <source>
        <dbReference type="Proteomes" id="UP000000600"/>
    </source>
</evidence>
<protein>
    <recommendedName>
        <fullName evidence="5">Glutathione S-transferase</fullName>
    </recommendedName>
</protein>
<evidence type="ECO:0008006" key="5">
    <source>
        <dbReference type="Google" id="ProtNLM"/>
    </source>
</evidence>